<evidence type="ECO:0000256" key="1">
    <source>
        <dbReference type="ARBA" id="ARBA00006271"/>
    </source>
</evidence>
<dbReference type="SMART" id="SM00533">
    <property type="entry name" value="MUTSd"/>
    <property type="match status" value="1"/>
</dbReference>
<dbReference type="PROSITE" id="PS00486">
    <property type="entry name" value="DNA_MISMATCH_REPAIR_2"/>
    <property type="match status" value="1"/>
</dbReference>
<reference evidence="7" key="1">
    <citation type="submission" date="2022-06" db="EMBL/GenBank/DDBJ databases">
        <authorList>
            <consortium name="SYNGENTA / RWTH Aachen University"/>
        </authorList>
    </citation>
    <scope>NUCLEOTIDE SEQUENCE</scope>
</reference>
<evidence type="ECO:0000256" key="4">
    <source>
        <dbReference type="ARBA" id="ARBA00023125"/>
    </source>
</evidence>
<feature type="domain" description="DNA mismatch repair proteins mutS family" evidence="6">
    <location>
        <begin position="474"/>
        <end position="490"/>
    </location>
</feature>
<dbReference type="GO" id="GO:0005524">
    <property type="term" value="F:ATP binding"/>
    <property type="evidence" value="ECO:0007669"/>
    <property type="project" value="UniProtKB-KW"/>
</dbReference>
<dbReference type="PANTHER" id="PTHR11361">
    <property type="entry name" value="DNA MISMATCH REPAIR PROTEIN MUTS FAMILY MEMBER"/>
    <property type="match status" value="1"/>
</dbReference>
<dbReference type="Gene3D" id="1.10.1420.10">
    <property type="match status" value="1"/>
</dbReference>
<evidence type="ECO:0000313" key="7">
    <source>
        <dbReference type="EMBL" id="CAH7685094.1"/>
    </source>
</evidence>
<keyword evidence="5" id="KW-0175">Coiled coil</keyword>
<feature type="coiled-coil region" evidence="5">
    <location>
        <begin position="177"/>
        <end position="204"/>
    </location>
</feature>
<gene>
    <name evidence="7" type="ORF">PPACK8108_LOCUS19565</name>
</gene>
<dbReference type="SUPFAM" id="SSF48334">
    <property type="entry name" value="DNA repair protein MutS, domain III"/>
    <property type="match status" value="1"/>
</dbReference>
<dbReference type="Proteomes" id="UP001153365">
    <property type="component" value="Unassembled WGS sequence"/>
</dbReference>
<dbReference type="GO" id="GO:0030983">
    <property type="term" value="F:mismatched DNA binding"/>
    <property type="evidence" value="ECO:0007669"/>
    <property type="project" value="InterPro"/>
</dbReference>
<dbReference type="SUPFAM" id="SSF52540">
    <property type="entry name" value="P-loop containing nucleoside triphosphate hydrolases"/>
    <property type="match status" value="1"/>
</dbReference>
<keyword evidence="2" id="KW-0547">Nucleotide-binding</keyword>
<evidence type="ECO:0000259" key="6">
    <source>
        <dbReference type="PROSITE" id="PS00486"/>
    </source>
</evidence>
<evidence type="ECO:0000256" key="2">
    <source>
        <dbReference type="ARBA" id="ARBA00022741"/>
    </source>
</evidence>
<comment type="similarity">
    <text evidence="1">Belongs to the DNA mismatch repair MutS family.</text>
</comment>
<comment type="caution">
    <text evidence="7">The sequence shown here is derived from an EMBL/GenBank/DDBJ whole genome shotgun (WGS) entry which is preliminary data.</text>
</comment>
<protein>
    <submittedName>
        <fullName evidence="7">DNA mismatch repair protein muts</fullName>
    </submittedName>
</protein>
<proteinExistence type="inferred from homology"/>
<dbReference type="InterPro" id="IPR027417">
    <property type="entry name" value="P-loop_NTPase"/>
</dbReference>
<dbReference type="AlphaFoldDB" id="A0AAV0BGR1"/>
<keyword evidence="4" id="KW-0238">DNA-binding</keyword>
<dbReference type="GO" id="GO:0005634">
    <property type="term" value="C:nucleus"/>
    <property type="evidence" value="ECO:0007669"/>
    <property type="project" value="TreeGrafter"/>
</dbReference>
<dbReference type="Pfam" id="PF00488">
    <property type="entry name" value="MutS_V"/>
    <property type="match status" value="1"/>
</dbReference>
<dbReference type="InterPro" id="IPR017261">
    <property type="entry name" value="DNA_mismatch_repair_MutS/MSH"/>
</dbReference>
<dbReference type="InterPro" id="IPR045076">
    <property type="entry name" value="MutS"/>
</dbReference>
<dbReference type="SMART" id="SM00534">
    <property type="entry name" value="MUTSac"/>
    <property type="match status" value="1"/>
</dbReference>
<keyword evidence="3" id="KW-0067">ATP-binding</keyword>
<evidence type="ECO:0000256" key="3">
    <source>
        <dbReference type="ARBA" id="ARBA00022840"/>
    </source>
</evidence>
<dbReference type="GO" id="GO:0006298">
    <property type="term" value="P:mismatch repair"/>
    <property type="evidence" value="ECO:0007669"/>
    <property type="project" value="InterPro"/>
</dbReference>
<evidence type="ECO:0000256" key="5">
    <source>
        <dbReference type="SAM" id="Coils"/>
    </source>
</evidence>
<keyword evidence="8" id="KW-1185">Reference proteome</keyword>
<dbReference type="EMBL" id="CALTRL010005705">
    <property type="protein sequence ID" value="CAH7685094.1"/>
    <property type="molecule type" value="Genomic_DNA"/>
</dbReference>
<dbReference type="Gene3D" id="3.40.50.300">
    <property type="entry name" value="P-loop containing nucleotide triphosphate hydrolases"/>
    <property type="match status" value="1"/>
</dbReference>
<dbReference type="GO" id="GO:0051026">
    <property type="term" value="P:chiasma assembly"/>
    <property type="evidence" value="ECO:0007669"/>
    <property type="project" value="TreeGrafter"/>
</dbReference>
<evidence type="ECO:0000313" key="8">
    <source>
        <dbReference type="Proteomes" id="UP001153365"/>
    </source>
</evidence>
<dbReference type="Pfam" id="PF05192">
    <property type="entry name" value="MutS_III"/>
    <property type="match status" value="1"/>
</dbReference>
<accession>A0AAV0BGR1</accession>
<organism evidence="7 8">
    <name type="scientific">Phakopsora pachyrhizi</name>
    <name type="common">Asian soybean rust disease fungus</name>
    <dbReference type="NCBI Taxonomy" id="170000"/>
    <lineage>
        <taxon>Eukaryota</taxon>
        <taxon>Fungi</taxon>
        <taxon>Dikarya</taxon>
        <taxon>Basidiomycota</taxon>
        <taxon>Pucciniomycotina</taxon>
        <taxon>Pucciniomycetes</taxon>
        <taxon>Pucciniales</taxon>
        <taxon>Phakopsoraceae</taxon>
        <taxon>Phakopsora</taxon>
    </lineage>
</organism>
<dbReference type="PIRSF" id="PIRSF037677">
    <property type="entry name" value="DNA_mis_repair_Msh6"/>
    <property type="match status" value="1"/>
</dbReference>
<dbReference type="InterPro" id="IPR036187">
    <property type="entry name" value="DNA_mismatch_repair_MutS_sf"/>
</dbReference>
<dbReference type="InterPro" id="IPR000432">
    <property type="entry name" value="DNA_mismatch_repair_MutS_C"/>
</dbReference>
<sequence>MHLGTETLASLKIFDSETHANLHLSTTKEGLSLYGILNECVTHGGKLLLKNWLIRPSKDIEVIKSRQDEIEFYLKNENAQFFEKARSILKNLGNINRTIMVINSGKSRMAEWSRLLRAIKACREIQRLTSNLENAHKTELLNKVGFDVKYLDDLKEKINSTLDWEESKINGGCINVLPGVDEELDELREQYSGLESKLQHLAQELRTMAAFDSIPEFAINYFPQIGYICTIPRPLEWDGNDFLIEKGWQFHFATDTELHYKNDYMRDLDLHIGDLATAISDREIEIVHLLEEDLERATPLLISFAEVLAEFDCILSLANSAYQRDWKRPSIVPENIIQITGGRHPLVEGSVETCISNDAFLKNSENITTSTCENYAELEAEYPKIEGRNILGRSILVVTGANFSGKSVYVKQLGVIAILSQIGSFVPAEETTIGIHDAIFTRITTTESVTKNSSAFMIDLQQISFMLRNCTAQSILLIDEFGKGTDSSDGQALFCSLINHLVERGSECPITILTTHFHEVFTRGYLPADLPIDFGHMSMVMPSGSEHEVDRSPIYLYKLKPGIISSSHALSCAAISGVPKHIRIRADRVSRMLGNFEILKLLDVCMTDEEIEDLRRMEKVVRRFVETNFESGTSDDEQNFMIHLSRHILSEYV</sequence>
<name>A0AAV0BGR1_PHAPC</name>
<dbReference type="PANTHER" id="PTHR11361:SF20">
    <property type="entry name" value="MUTS PROTEIN HOMOLOG 5"/>
    <property type="match status" value="1"/>
</dbReference>
<dbReference type="GO" id="GO:0140664">
    <property type="term" value="F:ATP-dependent DNA damage sensor activity"/>
    <property type="evidence" value="ECO:0007669"/>
    <property type="project" value="InterPro"/>
</dbReference>
<dbReference type="InterPro" id="IPR007696">
    <property type="entry name" value="DNA_mismatch_repair_MutS_core"/>
</dbReference>